<sequence>MTRKRFHGLKKVKVRASWNKYNLYNLTRLRAPPTHRNHYQEKWTAKSMSRAYHGEYIREKQWQRMFRSRIPAVVPMDHRYLAENDGSELAAGRGSGREKPLNSEPAKSAKNQIPFMHMTYAPLERRLDMAVWRALFASSARQARQFVTHGMVKVNGQKMPYAGYLLNPGDMFQVEVDRVLYATGAPKTPEQIRKGRKIHRAQRLANQKASEKRLARKRDVAAGRTNLASTGSQLGIDEIRKQRKLDLKALQNQAETILHDKRSRVGAKRKIQIRAFMREVKDTMKTVNRRSEKELDAELASLVSKLETIRNHAADAAAEKAEKEESESQKEELSPEEQKKLREALVLSRENPVDESKPYATPWRPRPFMSAFAFIPRYLEVNHNICAAVYLRHPVARPGFAEVPSPFPAEIQQLAYTWYLRRR</sequence>
<evidence type="ECO:0000256" key="2">
    <source>
        <dbReference type="ARBA" id="ARBA00022730"/>
    </source>
</evidence>
<dbReference type="STRING" id="857342.A0A2T3BC06"/>
<name>A0A2T3BC06_AMORE</name>
<evidence type="ECO:0000256" key="7">
    <source>
        <dbReference type="SAM" id="MobiDB-lite"/>
    </source>
</evidence>
<dbReference type="InterPro" id="IPR022801">
    <property type="entry name" value="Ribosomal_uS4"/>
</dbReference>
<dbReference type="InterPro" id="IPR002942">
    <property type="entry name" value="S4_RNA-bd"/>
</dbReference>
<feature type="region of interest" description="Disordered" evidence="7">
    <location>
        <begin position="88"/>
        <end position="109"/>
    </location>
</feature>
<feature type="domain" description="RNA-binding S4" evidence="8">
    <location>
        <begin position="125"/>
        <end position="185"/>
    </location>
</feature>
<keyword evidence="2" id="KW-0699">rRNA-binding</keyword>
<feature type="region of interest" description="Disordered" evidence="7">
    <location>
        <begin position="313"/>
        <end position="339"/>
    </location>
</feature>
<dbReference type="PANTHER" id="PTHR11831">
    <property type="entry name" value="30S 40S RIBOSOMAL PROTEIN"/>
    <property type="match status" value="1"/>
</dbReference>
<keyword evidence="5" id="KW-0687">Ribonucleoprotein</keyword>
<dbReference type="Pfam" id="PF01479">
    <property type="entry name" value="S4"/>
    <property type="match status" value="1"/>
</dbReference>
<dbReference type="CDD" id="cd00165">
    <property type="entry name" value="S4"/>
    <property type="match status" value="1"/>
</dbReference>
<accession>A0A2T3BC06</accession>
<organism evidence="9 10">
    <name type="scientific">Amorphotheca resinae ATCC 22711</name>
    <dbReference type="NCBI Taxonomy" id="857342"/>
    <lineage>
        <taxon>Eukaryota</taxon>
        <taxon>Fungi</taxon>
        <taxon>Dikarya</taxon>
        <taxon>Ascomycota</taxon>
        <taxon>Pezizomycotina</taxon>
        <taxon>Leotiomycetes</taxon>
        <taxon>Helotiales</taxon>
        <taxon>Amorphothecaceae</taxon>
        <taxon>Amorphotheca</taxon>
    </lineage>
</organism>
<dbReference type="SUPFAM" id="SSF55174">
    <property type="entry name" value="Alpha-L RNA-binding motif"/>
    <property type="match status" value="1"/>
</dbReference>
<dbReference type="SMART" id="SM00363">
    <property type="entry name" value="S4"/>
    <property type="match status" value="1"/>
</dbReference>
<evidence type="ECO:0000256" key="5">
    <source>
        <dbReference type="ARBA" id="ARBA00023274"/>
    </source>
</evidence>
<dbReference type="FunCoup" id="A0A2T3BC06">
    <property type="interactions" value="112"/>
</dbReference>
<dbReference type="GO" id="GO:0005763">
    <property type="term" value="C:mitochondrial small ribosomal subunit"/>
    <property type="evidence" value="ECO:0007669"/>
    <property type="project" value="TreeGrafter"/>
</dbReference>
<dbReference type="AlphaFoldDB" id="A0A2T3BC06"/>
<evidence type="ECO:0000256" key="6">
    <source>
        <dbReference type="PROSITE-ProRule" id="PRU00182"/>
    </source>
</evidence>
<evidence type="ECO:0000313" key="10">
    <source>
        <dbReference type="Proteomes" id="UP000241818"/>
    </source>
</evidence>
<evidence type="ECO:0000259" key="8">
    <source>
        <dbReference type="SMART" id="SM00363"/>
    </source>
</evidence>
<dbReference type="OrthoDB" id="3356781at2759"/>
<gene>
    <name evidence="9" type="ORF">M430DRAFT_33413</name>
</gene>
<dbReference type="GO" id="GO:0003735">
    <property type="term" value="F:structural constituent of ribosome"/>
    <property type="evidence" value="ECO:0007669"/>
    <property type="project" value="TreeGrafter"/>
</dbReference>
<keyword evidence="10" id="KW-1185">Reference proteome</keyword>
<proteinExistence type="inferred from homology"/>
<evidence type="ECO:0000256" key="1">
    <source>
        <dbReference type="ARBA" id="ARBA00007465"/>
    </source>
</evidence>
<comment type="similarity">
    <text evidence="1">Belongs to the universal ribosomal protein uS4 family.</text>
</comment>
<dbReference type="PROSITE" id="PS50889">
    <property type="entry name" value="S4"/>
    <property type="match status" value="1"/>
</dbReference>
<dbReference type="InterPro" id="IPR036986">
    <property type="entry name" value="S4_RNA-bd_sf"/>
</dbReference>
<evidence type="ECO:0000313" key="9">
    <source>
        <dbReference type="EMBL" id="PSS25851.1"/>
    </source>
</evidence>
<dbReference type="RefSeq" id="XP_024724450.1">
    <property type="nucleotide sequence ID" value="XM_024866365.1"/>
</dbReference>
<protein>
    <recommendedName>
        <fullName evidence="8">RNA-binding S4 domain-containing protein</fullName>
    </recommendedName>
</protein>
<dbReference type="PANTHER" id="PTHR11831:SF4">
    <property type="entry name" value="SMALL RIBOSOMAL SUBUNIT PROTEIN US4M"/>
    <property type="match status" value="1"/>
</dbReference>
<keyword evidence="3 6" id="KW-0694">RNA-binding</keyword>
<dbReference type="GO" id="GO:0042274">
    <property type="term" value="P:ribosomal small subunit biogenesis"/>
    <property type="evidence" value="ECO:0007669"/>
    <property type="project" value="TreeGrafter"/>
</dbReference>
<dbReference type="Gene3D" id="3.10.290.10">
    <property type="entry name" value="RNA-binding S4 domain"/>
    <property type="match status" value="1"/>
</dbReference>
<dbReference type="Proteomes" id="UP000241818">
    <property type="component" value="Unassembled WGS sequence"/>
</dbReference>
<evidence type="ECO:0000256" key="3">
    <source>
        <dbReference type="ARBA" id="ARBA00022884"/>
    </source>
</evidence>
<keyword evidence="4" id="KW-0689">Ribosomal protein</keyword>
<dbReference type="GO" id="GO:0019843">
    <property type="term" value="F:rRNA binding"/>
    <property type="evidence" value="ECO:0007669"/>
    <property type="project" value="UniProtKB-KW"/>
</dbReference>
<dbReference type="InParanoid" id="A0A2T3BC06"/>
<evidence type="ECO:0000256" key="4">
    <source>
        <dbReference type="ARBA" id="ARBA00022980"/>
    </source>
</evidence>
<dbReference type="EMBL" id="KZ679007">
    <property type="protein sequence ID" value="PSS25851.1"/>
    <property type="molecule type" value="Genomic_DNA"/>
</dbReference>
<reference evidence="9 10" key="1">
    <citation type="journal article" date="2018" name="New Phytol.">
        <title>Comparative genomics and transcriptomics depict ericoid mycorrhizal fungi as versatile saprotrophs and plant mutualists.</title>
        <authorList>
            <person name="Martino E."/>
            <person name="Morin E."/>
            <person name="Grelet G.A."/>
            <person name="Kuo A."/>
            <person name="Kohler A."/>
            <person name="Daghino S."/>
            <person name="Barry K.W."/>
            <person name="Cichocki N."/>
            <person name="Clum A."/>
            <person name="Dockter R.B."/>
            <person name="Hainaut M."/>
            <person name="Kuo R.C."/>
            <person name="LaButti K."/>
            <person name="Lindahl B.D."/>
            <person name="Lindquist E.A."/>
            <person name="Lipzen A."/>
            <person name="Khouja H.R."/>
            <person name="Magnuson J."/>
            <person name="Murat C."/>
            <person name="Ohm R.A."/>
            <person name="Singer S.W."/>
            <person name="Spatafora J.W."/>
            <person name="Wang M."/>
            <person name="Veneault-Fourrey C."/>
            <person name="Henrissat B."/>
            <person name="Grigoriev I.V."/>
            <person name="Martin F.M."/>
            <person name="Perotto S."/>
        </authorList>
    </citation>
    <scope>NUCLEOTIDE SEQUENCE [LARGE SCALE GENOMIC DNA]</scope>
    <source>
        <strain evidence="9 10">ATCC 22711</strain>
    </source>
</reference>
<dbReference type="GeneID" id="36574446"/>